<evidence type="ECO:0000256" key="7">
    <source>
        <dbReference type="ARBA" id="ARBA00023150"/>
    </source>
</evidence>
<evidence type="ECO:0000256" key="1">
    <source>
        <dbReference type="ARBA" id="ARBA00022490"/>
    </source>
</evidence>
<keyword evidence="1 8" id="KW-0963">Cytoplasm</keyword>
<accession>A0ABR8SZS5</accession>
<comment type="cofactor">
    <cofactor evidence="8">
        <name>Mg(2+)</name>
        <dbReference type="ChEBI" id="CHEBI:18420"/>
    </cofactor>
</comment>
<evidence type="ECO:0000313" key="11">
    <source>
        <dbReference type="Proteomes" id="UP000608071"/>
    </source>
</evidence>
<keyword evidence="5 8" id="KW-0460">Magnesium</keyword>
<dbReference type="EMBL" id="JACSQL010000005">
    <property type="protein sequence ID" value="MBD7969022.1"/>
    <property type="molecule type" value="Genomic_DNA"/>
</dbReference>
<dbReference type="Proteomes" id="UP000608071">
    <property type="component" value="Unassembled WGS sequence"/>
</dbReference>
<comment type="domain">
    <text evidence="8">The N-terminal domain determines nucleotide recognition and specific binding, while the C-terminal domain determines the specific binding to the target protein.</text>
</comment>
<dbReference type="Pfam" id="PF12804">
    <property type="entry name" value="NTP_transf_3"/>
    <property type="match status" value="1"/>
</dbReference>
<evidence type="ECO:0000313" key="10">
    <source>
        <dbReference type="EMBL" id="MBD7969022.1"/>
    </source>
</evidence>
<feature type="domain" description="MobA-like NTP transferase" evidence="9">
    <location>
        <begin position="5"/>
        <end position="161"/>
    </location>
</feature>
<dbReference type="PANTHER" id="PTHR19136:SF81">
    <property type="entry name" value="MOLYBDENUM COFACTOR GUANYLYLTRANSFERASE"/>
    <property type="match status" value="1"/>
</dbReference>
<evidence type="ECO:0000256" key="4">
    <source>
        <dbReference type="ARBA" id="ARBA00022741"/>
    </source>
</evidence>
<feature type="binding site" evidence="8">
    <location>
        <position position="66"/>
    </location>
    <ligand>
        <name>GTP</name>
        <dbReference type="ChEBI" id="CHEBI:37565"/>
    </ligand>
</feature>
<dbReference type="PANTHER" id="PTHR19136">
    <property type="entry name" value="MOLYBDENUM COFACTOR GUANYLYLTRANSFERASE"/>
    <property type="match status" value="1"/>
</dbReference>
<keyword evidence="10" id="KW-0548">Nucleotidyltransferase</keyword>
<keyword evidence="2 8" id="KW-0808">Transferase</keyword>
<keyword evidence="7 8" id="KW-0501">Molybdenum cofactor biosynthesis</keyword>
<feature type="binding site" evidence="8">
    <location>
        <begin position="8"/>
        <end position="10"/>
    </location>
    <ligand>
        <name>GTP</name>
        <dbReference type="ChEBI" id="CHEBI:37565"/>
    </ligand>
</feature>
<dbReference type="GO" id="GO:0016779">
    <property type="term" value="F:nucleotidyltransferase activity"/>
    <property type="evidence" value="ECO:0007669"/>
    <property type="project" value="UniProtKB-KW"/>
</dbReference>
<comment type="catalytic activity">
    <reaction evidence="8">
        <text>Mo-molybdopterin + GTP + H(+) = Mo-molybdopterin guanine dinucleotide + diphosphate</text>
        <dbReference type="Rhea" id="RHEA:34243"/>
        <dbReference type="ChEBI" id="CHEBI:15378"/>
        <dbReference type="ChEBI" id="CHEBI:33019"/>
        <dbReference type="ChEBI" id="CHEBI:37565"/>
        <dbReference type="ChEBI" id="CHEBI:71302"/>
        <dbReference type="ChEBI" id="CHEBI:71310"/>
        <dbReference type="EC" id="2.7.7.77"/>
    </reaction>
</comment>
<comment type="similarity">
    <text evidence="8">Belongs to the MobA family.</text>
</comment>
<feature type="binding site" evidence="8">
    <location>
        <position position="20"/>
    </location>
    <ligand>
        <name>GTP</name>
        <dbReference type="ChEBI" id="CHEBI:37565"/>
    </ligand>
</feature>
<dbReference type="Gene3D" id="3.90.550.10">
    <property type="entry name" value="Spore Coat Polysaccharide Biosynthesis Protein SpsA, Chain A"/>
    <property type="match status" value="1"/>
</dbReference>
<comment type="caution">
    <text evidence="10">The sequence shown here is derived from an EMBL/GenBank/DDBJ whole genome shotgun (WGS) entry which is preliminary data.</text>
</comment>
<evidence type="ECO:0000259" key="9">
    <source>
        <dbReference type="Pfam" id="PF12804"/>
    </source>
</evidence>
<dbReference type="HAMAP" id="MF_00316">
    <property type="entry name" value="MobA"/>
    <property type="match status" value="1"/>
</dbReference>
<dbReference type="InterPro" id="IPR029044">
    <property type="entry name" value="Nucleotide-diphossugar_trans"/>
</dbReference>
<feature type="binding site" evidence="8">
    <location>
        <position position="95"/>
    </location>
    <ligand>
        <name>Mg(2+)</name>
        <dbReference type="ChEBI" id="CHEBI:18420"/>
    </ligand>
</feature>
<gene>
    <name evidence="8" type="primary">mobA</name>
    <name evidence="10" type="ORF">H9647_13175</name>
</gene>
<feature type="binding site" evidence="8">
    <location>
        <position position="95"/>
    </location>
    <ligand>
        <name>GTP</name>
        <dbReference type="ChEBI" id="CHEBI:37565"/>
    </ligand>
</feature>
<evidence type="ECO:0000256" key="6">
    <source>
        <dbReference type="ARBA" id="ARBA00023134"/>
    </source>
</evidence>
<comment type="subcellular location">
    <subcellularLocation>
        <location evidence="8">Cytoplasm</location>
    </subcellularLocation>
</comment>
<dbReference type="RefSeq" id="WP_191800624.1">
    <property type="nucleotide sequence ID" value="NZ_JACSQL010000005.1"/>
</dbReference>
<keyword evidence="6 8" id="KW-0342">GTP-binding</keyword>
<protein>
    <recommendedName>
        <fullName evidence="8">Probable molybdenum cofactor guanylyltransferase</fullName>
        <shortName evidence="8">MoCo guanylyltransferase</shortName>
        <ecNumber evidence="8">2.7.7.77</ecNumber>
    </recommendedName>
    <alternativeName>
        <fullName evidence="8">GTP:molybdopterin guanylyltransferase</fullName>
    </alternativeName>
    <alternativeName>
        <fullName evidence="8">Mo-MPT guanylyltransferase</fullName>
    </alternativeName>
    <alternativeName>
        <fullName evidence="8">Molybdopterin guanylyltransferase</fullName>
    </alternativeName>
    <alternativeName>
        <fullName evidence="8">Molybdopterin-guanine dinucleotide synthase</fullName>
        <shortName evidence="8">MGD synthase</shortName>
    </alternativeName>
</protein>
<sequence length="211" mass="23211">MKIAGIVLAGGASRRMGTDKAALELGSSSVLDIIAGELSSITTQVYIATGSVRREEMASKYIEVKDIYPGSGPLAGIQAGMLRGEADLYVVVSCDIPLIRAELLSAMVQVMEVSLDTGIQALVPQIRDQIHPLAAVYHHSLIDTLETQLREDNRRVRDTLSKLSVRYVTESELEAITGIPAARIEEMFINMNEKEDYERVKQIYGSRDQDQ</sequence>
<keyword evidence="4 8" id="KW-0547">Nucleotide-binding</keyword>
<evidence type="ECO:0000256" key="5">
    <source>
        <dbReference type="ARBA" id="ARBA00022842"/>
    </source>
</evidence>
<comment type="function">
    <text evidence="8">Transfers a GMP moiety from GTP to Mo-molybdopterin (Mo-MPT) cofactor (Moco or molybdenum cofactor) to form Mo-molybdopterin guanine dinucleotide (Mo-MGD) cofactor.</text>
</comment>
<evidence type="ECO:0000256" key="2">
    <source>
        <dbReference type="ARBA" id="ARBA00022679"/>
    </source>
</evidence>
<organism evidence="10 11">
    <name type="scientific">Paenibacillus gallinarum</name>
    <dbReference type="NCBI Taxonomy" id="2762232"/>
    <lineage>
        <taxon>Bacteria</taxon>
        <taxon>Bacillati</taxon>
        <taxon>Bacillota</taxon>
        <taxon>Bacilli</taxon>
        <taxon>Bacillales</taxon>
        <taxon>Paenibacillaceae</taxon>
        <taxon>Paenibacillus</taxon>
    </lineage>
</organism>
<dbReference type="SUPFAM" id="SSF53448">
    <property type="entry name" value="Nucleotide-diphospho-sugar transferases"/>
    <property type="match status" value="1"/>
</dbReference>
<dbReference type="CDD" id="cd02503">
    <property type="entry name" value="MobA"/>
    <property type="match status" value="1"/>
</dbReference>
<dbReference type="InterPro" id="IPR013482">
    <property type="entry name" value="Molybde_CF_guanTrfase"/>
</dbReference>
<name>A0ABR8SZS5_9BACL</name>
<evidence type="ECO:0000256" key="8">
    <source>
        <dbReference type="HAMAP-Rule" id="MF_00316"/>
    </source>
</evidence>
<proteinExistence type="inferred from homology"/>
<dbReference type="InterPro" id="IPR025877">
    <property type="entry name" value="MobA-like_NTP_Trfase"/>
</dbReference>
<evidence type="ECO:0000256" key="3">
    <source>
        <dbReference type="ARBA" id="ARBA00022723"/>
    </source>
</evidence>
<comment type="caution">
    <text evidence="8">Lacks conserved residue(s) required for the propagation of feature annotation.</text>
</comment>
<reference evidence="10 11" key="1">
    <citation type="submission" date="2020-08" db="EMBL/GenBank/DDBJ databases">
        <title>A Genomic Blueprint of the Chicken Gut Microbiome.</title>
        <authorList>
            <person name="Gilroy R."/>
            <person name="Ravi A."/>
            <person name="Getino M."/>
            <person name="Pursley I."/>
            <person name="Horton D.L."/>
            <person name="Alikhan N.-F."/>
            <person name="Baker D."/>
            <person name="Gharbi K."/>
            <person name="Hall N."/>
            <person name="Watson M."/>
            <person name="Adriaenssens E.M."/>
            <person name="Foster-Nyarko E."/>
            <person name="Jarju S."/>
            <person name="Secka A."/>
            <person name="Antonio M."/>
            <person name="Oren A."/>
            <person name="Chaudhuri R."/>
            <person name="La Ragione R.M."/>
            <person name="Hildebrand F."/>
            <person name="Pallen M.J."/>
        </authorList>
    </citation>
    <scope>NUCLEOTIDE SEQUENCE [LARGE SCALE GENOMIC DNA]</scope>
    <source>
        <strain evidence="10 11">Sa2BVA9</strain>
    </source>
</reference>
<dbReference type="EC" id="2.7.7.77" evidence="8"/>
<keyword evidence="11" id="KW-1185">Reference proteome</keyword>
<keyword evidence="3 8" id="KW-0479">Metal-binding</keyword>